<reference evidence="2" key="2">
    <citation type="submission" date="2020-05" db="UniProtKB">
        <authorList>
            <consortium name="EnsemblMetazoa"/>
        </authorList>
    </citation>
    <scope>IDENTIFICATION</scope>
</reference>
<dbReference type="EnsemblMetazoa" id="ASIC005956-RA">
    <property type="protein sequence ID" value="ASIC005956-PA"/>
    <property type="gene ID" value="ASIC005956"/>
</dbReference>
<dbReference type="EMBL" id="ATLV01014278">
    <property type="status" value="NOT_ANNOTATED_CDS"/>
    <property type="molecule type" value="Genomic_DNA"/>
</dbReference>
<dbReference type="OrthoDB" id="7736082at2759"/>
<evidence type="ECO:0000313" key="1">
    <source>
        <dbReference type="EMBL" id="KFB38577.1"/>
    </source>
</evidence>
<reference evidence="1 3" key="1">
    <citation type="journal article" date="2014" name="BMC Genomics">
        <title>Genome sequence of Anopheles sinensis provides insight into genetics basis of mosquito competence for malaria parasites.</title>
        <authorList>
            <person name="Zhou D."/>
            <person name="Zhang D."/>
            <person name="Ding G."/>
            <person name="Shi L."/>
            <person name="Hou Q."/>
            <person name="Ye Y."/>
            <person name="Xu Y."/>
            <person name="Zhou H."/>
            <person name="Xiong C."/>
            <person name="Li S."/>
            <person name="Yu J."/>
            <person name="Hong S."/>
            <person name="Yu X."/>
            <person name="Zou P."/>
            <person name="Chen C."/>
            <person name="Chang X."/>
            <person name="Wang W."/>
            <person name="Lv Y."/>
            <person name="Sun Y."/>
            <person name="Ma L."/>
            <person name="Shen B."/>
            <person name="Zhu C."/>
        </authorList>
    </citation>
    <scope>NUCLEOTIDE SEQUENCE [LARGE SCALE GENOMIC DNA]</scope>
</reference>
<organism evidence="1">
    <name type="scientific">Anopheles sinensis</name>
    <name type="common">Mosquito</name>
    <dbReference type="NCBI Taxonomy" id="74873"/>
    <lineage>
        <taxon>Eukaryota</taxon>
        <taxon>Metazoa</taxon>
        <taxon>Ecdysozoa</taxon>
        <taxon>Arthropoda</taxon>
        <taxon>Hexapoda</taxon>
        <taxon>Insecta</taxon>
        <taxon>Pterygota</taxon>
        <taxon>Neoptera</taxon>
        <taxon>Endopterygota</taxon>
        <taxon>Diptera</taxon>
        <taxon>Nematocera</taxon>
        <taxon>Culicoidea</taxon>
        <taxon>Culicidae</taxon>
        <taxon>Anophelinae</taxon>
        <taxon>Anopheles</taxon>
    </lineage>
</organism>
<dbReference type="VEuPathDB" id="VectorBase:ASIC005956"/>
<evidence type="ECO:0000313" key="2">
    <source>
        <dbReference type="EnsemblMetazoa" id="ASIC005956-PA"/>
    </source>
</evidence>
<gene>
    <name evidence="1" type="ORF">ZHAS_00005956</name>
</gene>
<sequence>MGMWQRIRCVLDSGSQIEAISKDAAQRLSLTLLPARLTLNSVFRKIPVNKQIRAKVMATYGSCTMDLGFFVIPGLSDQPARTIGREELDVPDAKSLADSEFHHPGPIDAILGARECLERFWRIEELPNDDIDFTAWKSHELEAHFKDHTAIADDGRYIVRIPLRGELN</sequence>
<dbReference type="Proteomes" id="UP000030765">
    <property type="component" value="Unassembled WGS sequence"/>
</dbReference>
<keyword evidence="3" id="KW-1185">Reference proteome</keyword>
<proteinExistence type="predicted"/>
<dbReference type="EMBL" id="KE524953">
    <property type="protein sequence ID" value="KFB38577.1"/>
    <property type="molecule type" value="Genomic_DNA"/>
</dbReference>
<protein>
    <submittedName>
        <fullName evidence="1">Uncharacterized protein LOC100876895</fullName>
    </submittedName>
</protein>
<dbReference type="AlphaFoldDB" id="A0A084VKT3"/>
<evidence type="ECO:0000313" key="3">
    <source>
        <dbReference type="Proteomes" id="UP000030765"/>
    </source>
</evidence>
<name>A0A084VKT3_ANOSI</name>
<accession>A0A084VKT3</accession>